<dbReference type="InterPro" id="IPR054058">
    <property type="entry name" value="HTH_67"/>
</dbReference>
<accession>A0A0D8BHB2</accession>
<dbReference type="EMBL" id="JYFN01000019">
    <property type="protein sequence ID" value="KJE22802.1"/>
    <property type="molecule type" value="Genomic_DNA"/>
</dbReference>
<feature type="region of interest" description="Disordered" evidence="1">
    <location>
        <begin position="307"/>
        <end position="326"/>
    </location>
</feature>
<keyword evidence="3" id="KW-1185">Reference proteome</keyword>
<sequence length="326" mass="34317">MGDGRQTDVSGVGAAGAYDARRIWEVGEPIHAIIYFHPAVRRFGEEAGSHGFWMGYIGMRAAPLGAASAAMITSAFYNFAPRRIARSVPDVWAYSSPARLLDARLAAIDAVLRELWGLDTTGVAVRRAAALAARAAAAAVTAGRPLAAANAALPLPAEPHLALWQALTTLREHRGDGHIAALVHAEVGPCEALVLAAATGRSPGEQLRISRGWSEREWADAVHNLAARGWLTADGALTELGAQARAGIEDATDQLASTPYLALSAAELGDLYATLYGLAERVALGGGFTWPNPIGLDWPPSSERAMADLRPPVELRQPVELGSTEG</sequence>
<evidence type="ECO:0000313" key="2">
    <source>
        <dbReference type="EMBL" id="KJE22802.1"/>
    </source>
</evidence>
<dbReference type="Pfam" id="PF21863">
    <property type="entry name" value="HTH_67"/>
    <property type="match status" value="1"/>
</dbReference>
<organism evidence="2 3">
    <name type="scientific">Frankia torreyi</name>
    <dbReference type="NCBI Taxonomy" id="1856"/>
    <lineage>
        <taxon>Bacteria</taxon>
        <taxon>Bacillati</taxon>
        <taxon>Actinomycetota</taxon>
        <taxon>Actinomycetes</taxon>
        <taxon>Frankiales</taxon>
        <taxon>Frankiaceae</taxon>
        <taxon>Frankia</taxon>
    </lineage>
</organism>
<name>A0A0D8BHB2_9ACTN</name>
<gene>
    <name evidence="2" type="ORF">FF36_02780</name>
</gene>
<dbReference type="Proteomes" id="UP000032545">
    <property type="component" value="Unassembled WGS sequence"/>
</dbReference>
<dbReference type="OrthoDB" id="157052at2"/>
<reference evidence="3" key="1">
    <citation type="submission" date="2015-02" db="EMBL/GenBank/DDBJ databases">
        <title>Draft Genome of Frankia sp. CpI1-S.</title>
        <authorList>
            <person name="Oshone R.T."/>
            <person name="Ngom M."/>
            <person name="Ghodhbane-Gtari F."/>
            <person name="Gtari M."/>
            <person name="Morris K."/>
            <person name="Thomas K."/>
            <person name="Sen A."/>
            <person name="Tisa L.S."/>
        </authorList>
    </citation>
    <scope>NUCLEOTIDE SEQUENCE [LARGE SCALE GENOMIC DNA]</scope>
    <source>
        <strain evidence="3">CpI1-S</strain>
    </source>
</reference>
<protein>
    <recommendedName>
        <fullName evidence="4">SalK</fullName>
    </recommendedName>
</protein>
<comment type="caution">
    <text evidence="2">The sequence shown here is derived from an EMBL/GenBank/DDBJ whole genome shotgun (WGS) entry which is preliminary data.</text>
</comment>
<proteinExistence type="predicted"/>
<reference evidence="2 3" key="2">
    <citation type="journal article" date="2016" name="Genome Announc.">
        <title>Permanent Draft Genome Sequences for Two Variants of Frankia sp. Strain CpI1, the First Frankia Strain Isolated from Root Nodules of Comptonia peregrina.</title>
        <authorList>
            <person name="Oshone R."/>
            <person name="Hurst S.G.IV."/>
            <person name="Abebe-Akele F."/>
            <person name="Simpson S."/>
            <person name="Morris K."/>
            <person name="Thomas W.K."/>
            <person name="Tisa L.S."/>
        </authorList>
    </citation>
    <scope>NUCLEOTIDE SEQUENCE [LARGE SCALE GENOMIC DNA]</scope>
    <source>
        <strain evidence="3">CpI1-S</strain>
    </source>
</reference>
<dbReference type="RefSeq" id="WP_128423307.1">
    <property type="nucleotide sequence ID" value="NZ_JYFN01000019.1"/>
</dbReference>
<evidence type="ECO:0000256" key="1">
    <source>
        <dbReference type="SAM" id="MobiDB-lite"/>
    </source>
</evidence>
<dbReference type="PATRIC" id="fig|1502723.3.peg.1904"/>
<dbReference type="NCBIfam" id="NF047719">
    <property type="entry name" value="SCO6745_fam_HTH"/>
    <property type="match status" value="1"/>
</dbReference>
<dbReference type="AlphaFoldDB" id="A0A0D8BHB2"/>
<evidence type="ECO:0000313" key="3">
    <source>
        <dbReference type="Proteomes" id="UP000032545"/>
    </source>
</evidence>
<evidence type="ECO:0008006" key="4">
    <source>
        <dbReference type="Google" id="ProtNLM"/>
    </source>
</evidence>